<evidence type="ECO:0000256" key="2">
    <source>
        <dbReference type="ARBA" id="ARBA00023274"/>
    </source>
</evidence>
<evidence type="ECO:0008006" key="5">
    <source>
        <dbReference type="Google" id="ProtNLM"/>
    </source>
</evidence>
<name>A0A843TAE0_COLES</name>
<dbReference type="EMBL" id="NMUH01000034">
    <property type="protein sequence ID" value="MQL69292.1"/>
    <property type="molecule type" value="Genomic_DNA"/>
</dbReference>
<accession>A0A843TAE0</accession>
<feature type="non-terminal residue" evidence="3">
    <location>
        <position position="1"/>
    </location>
</feature>
<organism evidence="3 4">
    <name type="scientific">Colocasia esculenta</name>
    <name type="common">Wild taro</name>
    <name type="synonym">Arum esculentum</name>
    <dbReference type="NCBI Taxonomy" id="4460"/>
    <lineage>
        <taxon>Eukaryota</taxon>
        <taxon>Viridiplantae</taxon>
        <taxon>Streptophyta</taxon>
        <taxon>Embryophyta</taxon>
        <taxon>Tracheophyta</taxon>
        <taxon>Spermatophyta</taxon>
        <taxon>Magnoliopsida</taxon>
        <taxon>Liliopsida</taxon>
        <taxon>Araceae</taxon>
        <taxon>Aroideae</taxon>
        <taxon>Colocasieae</taxon>
        <taxon>Colocasia</taxon>
    </lineage>
</organism>
<evidence type="ECO:0000313" key="4">
    <source>
        <dbReference type="Proteomes" id="UP000652761"/>
    </source>
</evidence>
<dbReference type="InterPro" id="IPR029064">
    <property type="entry name" value="Ribosomal_eL30-like_sf"/>
</dbReference>
<dbReference type="GO" id="GO:0005840">
    <property type="term" value="C:ribosome"/>
    <property type="evidence" value="ECO:0007669"/>
    <property type="project" value="UniProtKB-KW"/>
</dbReference>
<keyword evidence="1" id="KW-0689">Ribosomal protein</keyword>
<sequence>LICFLIRTKEQPRYPEKPRHSTAVLLHWRCSAGVSPRASIGKGRGDAITVLSRVPAALGFPCVFAAAATMVATKKAKKTHESINNRLALVMKSGKYTLGYKTVLRTLRSSKGLRFLPAGLF</sequence>
<keyword evidence="2" id="KW-0687">Ribonucleoprotein</keyword>
<gene>
    <name evidence="3" type="ORF">Taro_001612</name>
</gene>
<dbReference type="AlphaFoldDB" id="A0A843TAE0"/>
<keyword evidence="4" id="KW-1185">Reference proteome</keyword>
<comment type="caution">
    <text evidence="3">The sequence shown here is derived from an EMBL/GenBank/DDBJ whole genome shotgun (WGS) entry which is preliminary data.</text>
</comment>
<reference evidence="3" key="1">
    <citation type="submission" date="2017-07" db="EMBL/GenBank/DDBJ databases">
        <title>Taro Niue Genome Assembly and Annotation.</title>
        <authorList>
            <person name="Atibalentja N."/>
            <person name="Keating K."/>
            <person name="Fields C.J."/>
        </authorList>
    </citation>
    <scope>NUCLEOTIDE SEQUENCE</scope>
    <source>
        <strain evidence="3">Niue_2</strain>
        <tissue evidence="3">Leaf</tissue>
    </source>
</reference>
<dbReference type="Gene3D" id="3.30.1330.30">
    <property type="match status" value="1"/>
</dbReference>
<protein>
    <recommendedName>
        <fullName evidence="5">60S ribosomal protein L30</fullName>
    </recommendedName>
</protein>
<proteinExistence type="predicted"/>
<evidence type="ECO:0000313" key="3">
    <source>
        <dbReference type="EMBL" id="MQL69292.1"/>
    </source>
</evidence>
<dbReference type="Proteomes" id="UP000652761">
    <property type="component" value="Unassembled WGS sequence"/>
</dbReference>
<evidence type="ECO:0000256" key="1">
    <source>
        <dbReference type="ARBA" id="ARBA00022980"/>
    </source>
</evidence>
<dbReference type="GO" id="GO:0003723">
    <property type="term" value="F:RNA binding"/>
    <property type="evidence" value="ECO:0007669"/>
    <property type="project" value="InterPro"/>
</dbReference>
<dbReference type="PANTHER" id="PTHR11449">
    <property type="entry name" value="RIBOSOMAL PROTEIN L30"/>
    <property type="match status" value="1"/>
</dbReference>
<dbReference type="SUPFAM" id="SSF55315">
    <property type="entry name" value="L30e-like"/>
    <property type="match status" value="1"/>
</dbReference>
<dbReference type="InterPro" id="IPR039109">
    <property type="entry name" value="Ribosomal_eL30-like"/>
</dbReference>
<dbReference type="GO" id="GO:1990904">
    <property type="term" value="C:ribonucleoprotein complex"/>
    <property type="evidence" value="ECO:0007669"/>
    <property type="project" value="UniProtKB-KW"/>
</dbReference>